<dbReference type="AlphaFoldDB" id="U4KY44"/>
<dbReference type="SUPFAM" id="SSF54373">
    <property type="entry name" value="FAD-linked reductases, C-terminal domain"/>
    <property type="match status" value="1"/>
</dbReference>
<evidence type="ECO:0000313" key="2">
    <source>
        <dbReference type="EMBL" id="CCX07097.1"/>
    </source>
</evidence>
<dbReference type="Gene3D" id="1.20.1440.240">
    <property type="match status" value="1"/>
</dbReference>
<keyword evidence="3" id="KW-1185">Reference proteome</keyword>
<dbReference type="eggNOG" id="KOG0029">
    <property type="taxonomic scope" value="Eukaryota"/>
</dbReference>
<dbReference type="Gene3D" id="3.50.50.60">
    <property type="entry name" value="FAD/NAD(P)-binding domain"/>
    <property type="match status" value="1"/>
</dbReference>
<dbReference type="EMBL" id="HF935332">
    <property type="protein sequence ID" value="CCX07097.1"/>
    <property type="molecule type" value="Genomic_DNA"/>
</dbReference>
<dbReference type="STRING" id="1076935.U4KY44"/>
<dbReference type="Pfam" id="PF01593">
    <property type="entry name" value="Amino_oxidase"/>
    <property type="match status" value="1"/>
</dbReference>
<sequence length="589" mass="65630">MSDSYISHDIAFGGMNGVFKNLLPHEDYDKIQKPSRPPLFHAPNTGAGVPKNGNDFQDESIAIKEEYMKIIKDGLGKTGAKKKKVVIIGAGTSGLCAGRELKRAGFDIEILEASSRIGGRVITFRDPHFAPGLHGEGAAMRIPKDHFLLHAYISKFKLDSQLFPFEMKNKFIRLEGLGKTMTYDEFNKMLKDKDPKILALFPGLKEEEKGKTPDDMYNDAVQPVTDELTKTYDAAIKAGDTVATAVIKAYKAVTTRYDKYTLRTFFTDEAKWSEAAVNLYDLGNAHVVLQNGFIESWKDGFLSSNLDKDDGMMQLQGGMDMITNAFITPNPDDKEDPKSLIGNINYGARATEIIKTPGKEHAGKVKCKRPSGIEFEVDYDYLIVSIPFSSLRLMAKSNTFSPMKEAAIRQVRYVEVTKVLLQYQKRWWEDIFKKHDQGKDGGLVTDLPIRYTMFPKTAGSDQAKNSQRGVVMAAYTFEQDATALGCLTEPHRISLAAENLQMCFPDVKSKDLLEAGASMVWPADEMAGGSAFCYFGPGQKSQFLEEMCKSEWDDTVWIAGEHASYTHGWIQGAFEAGLRCAKEIFTKAK</sequence>
<protein>
    <submittedName>
        <fullName evidence="2">Similar to L-amino-acid oxidase acc. no. Q90W54</fullName>
    </submittedName>
</protein>
<dbReference type="GO" id="GO:0009063">
    <property type="term" value="P:amino acid catabolic process"/>
    <property type="evidence" value="ECO:0007669"/>
    <property type="project" value="TreeGrafter"/>
</dbReference>
<dbReference type="PANTHER" id="PTHR10742:SF342">
    <property type="entry name" value="AMINE OXIDASE"/>
    <property type="match status" value="1"/>
</dbReference>
<dbReference type="SUPFAM" id="SSF51905">
    <property type="entry name" value="FAD/NAD(P)-binding domain"/>
    <property type="match status" value="1"/>
</dbReference>
<accession>U4KY44</accession>
<dbReference type="PANTHER" id="PTHR10742">
    <property type="entry name" value="FLAVIN MONOAMINE OXIDASE"/>
    <property type="match status" value="1"/>
</dbReference>
<dbReference type="OrthoDB" id="7777654at2759"/>
<feature type="domain" description="Amine oxidase" evidence="1">
    <location>
        <begin position="93"/>
        <end position="584"/>
    </location>
</feature>
<dbReference type="InterPro" id="IPR002937">
    <property type="entry name" value="Amino_oxidase"/>
</dbReference>
<proteinExistence type="predicted"/>
<reference evidence="2 3" key="1">
    <citation type="journal article" date="2013" name="PLoS Genet.">
        <title>The genome and development-dependent transcriptomes of Pyronema confluens: a window into fungal evolution.</title>
        <authorList>
            <person name="Traeger S."/>
            <person name="Altegoer F."/>
            <person name="Freitag M."/>
            <person name="Gabaldon T."/>
            <person name="Kempken F."/>
            <person name="Kumar A."/>
            <person name="Marcet-Houben M."/>
            <person name="Poggeler S."/>
            <person name="Stajich J.E."/>
            <person name="Nowrousian M."/>
        </authorList>
    </citation>
    <scope>NUCLEOTIDE SEQUENCE [LARGE SCALE GENOMIC DNA]</scope>
    <source>
        <strain evidence="3">CBS 100304</strain>
        <tissue evidence="2">Vegetative mycelium</tissue>
    </source>
</reference>
<dbReference type="GO" id="GO:0001716">
    <property type="term" value="F:L-amino-acid oxidase activity"/>
    <property type="evidence" value="ECO:0007669"/>
    <property type="project" value="TreeGrafter"/>
</dbReference>
<dbReference type="InterPro" id="IPR036188">
    <property type="entry name" value="FAD/NAD-bd_sf"/>
</dbReference>
<gene>
    <name evidence="2" type="ORF">PCON_06684</name>
</gene>
<evidence type="ECO:0000313" key="3">
    <source>
        <dbReference type="Proteomes" id="UP000018144"/>
    </source>
</evidence>
<organism evidence="2 3">
    <name type="scientific">Pyronema omphalodes (strain CBS 100304)</name>
    <name type="common">Pyronema confluens</name>
    <dbReference type="NCBI Taxonomy" id="1076935"/>
    <lineage>
        <taxon>Eukaryota</taxon>
        <taxon>Fungi</taxon>
        <taxon>Dikarya</taxon>
        <taxon>Ascomycota</taxon>
        <taxon>Pezizomycotina</taxon>
        <taxon>Pezizomycetes</taxon>
        <taxon>Pezizales</taxon>
        <taxon>Pyronemataceae</taxon>
        <taxon>Pyronema</taxon>
    </lineage>
</organism>
<name>U4KY44_PYROM</name>
<dbReference type="InterPro" id="IPR050281">
    <property type="entry name" value="Flavin_monoamine_oxidase"/>
</dbReference>
<dbReference type="Gene3D" id="3.90.660.10">
    <property type="match status" value="1"/>
</dbReference>
<dbReference type="OMA" id="ADWCVCT"/>
<evidence type="ECO:0000259" key="1">
    <source>
        <dbReference type="Pfam" id="PF01593"/>
    </source>
</evidence>
<dbReference type="Proteomes" id="UP000018144">
    <property type="component" value="Unassembled WGS sequence"/>
</dbReference>